<accession>A0A1I8BJX8</accession>
<keyword evidence="1" id="KW-0732">Signal</keyword>
<dbReference type="AlphaFoldDB" id="A0A1I8BJX8"/>
<evidence type="ECO:0000313" key="2">
    <source>
        <dbReference type="Proteomes" id="UP000095281"/>
    </source>
</evidence>
<organism evidence="2 3">
    <name type="scientific">Meloidogyne hapla</name>
    <name type="common">Root-knot nematode worm</name>
    <dbReference type="NCBI Taxonomy" id="6305"/>
    <lineage>
        <taxon>Eukaryota</taxon>
        <taxon>Metazoa</taxon>
        <taxon>Ecdysozoa</taxon>
        <taxon>Nematoda</taxon>
        <taxon>Chromadorea</taxon>
        <taxon>Rhabditida</taxon>
        <taxon>Tylenchina</taxon>
        <taxon>Tylenchomorpha</taxon>
        <taxon>Tylenchoidea</taxon>
        <taxon>Meloidogynidae</taxon>
        <taxon>Meloidogyninae</taxon>
        <taxon>Meloidogyne</taxon>
    </lineage>
</organism>
<evidence type="ECO:0000256" key="1">
    <source>
        <dbReference type="SAM" id="SignalP"/>
    </source>
</evidence>
<sequence>MNFAVFFLLSALLTIIFIDKFVYLCCCDCCCCNNTQMMNVSGTMVPMNTGGCGCDCCCGGGGSDSTALLLALLGKKRRKRQLTFPLPVSENNGKMFCENGKCTPARNITTIRGRRVPIQKSLSYFNGAQNLKKNNFNQQIPKNIPNFQQYSFINRNNIH</sequence>
<name>A0A1I8BJX8_MELHA</name>
<protein>
    <submittedName>
        <fullName evidence="3">Secreted protein</fullName>
    </submittedName>
</protein>
<dbReference type="WBParaSite" id="MhA1_Contig265.frz3.gene9">
    <property type="protein sequence ID" value="MhA1_Contig265.frz3.gene9"/>
    <property type="gene ID" value="MhA1_Contig265.frz3.gene9"/>
</dbReference>
<keyword evidence="2" id="KW-1185">Reference proteome</keyword>
<evidence type="ECO:0000313" key="3">
    <source>
        <dbReference type="WBParaSite" id="MhA1_Contig265.frz3.gene9"/>
    </source>
</evidence>
<dbReference type="Proteomes" id="UP000095281">
    <property type="component" value="Unplaced"/>
</dbReference>
<reference evidence="3" key="1">
    <citation type="submission" date="2016-11" db="UniProtKB">
        <authorList>
            <consortium name="WormBaseParasite"/>
        </authorList>
    </citation>
    <scope>IDENTIFICATION</scope>
</reference>
<proteinExistence type="predicted"/>
<feature type="signal peptide" evidence="1">
    <location>
        <begin position="1"/>
        <end position="27"/>
    </location>
</feature>
<feature type="chain" id="PRO_5009315875" evidence="1">
    <location>
        <begin position="28"/>
        <end position="159"/>
    </location>
</feature>